<evidence type="ECO:0000256" key="1">
    <source>
        <dbReference type="SAM" id="MobiDB-lite"/>
    </source>
</evidence>
<feature type="region of interest" description="Disordered" evidence="1">
    <location>
        <begin position="1"/>
        <end position="46"/>
    </location>
</feature>
<proteinExistence type="predicted"/>
<evidence type="ECO:0000313" key="3">
    <source>
        <dbReference type="Proteomes" id="UP001172681"/>
    </source>
</evidence>
<dbReference type="AlphaFoldDB" id="A0AA38XU09"/>
<dbReference type="EMBL" id="JAPDRN010000107">
    <property type="protein sequence ID" value="KAJ9622521.1"/>
    <property type="molecule type" value="Genomic_DNA"/>
</dbReference>
<gene>
    <name evidence="2" type="ORF">H2204_011534</name>
</gene>
<accession>A0AA38XU09</accession>
<dbReference type="Proteomes" id="UP001172681">
    <property type="component" value="Unassembled WGS sequence"/>
</dbReference>
<reference evidence="2" key="1">
    <citation type="submission" date="2022-10" db="EMBL/GenBank/DDBJ databases">
        <title>Culturing micro-colonial fungi from biological soil crusts in the Mojave desert and describing Neophaeococcomyces mojavensis, and introducing the new genera and species Taxawa tesnikishii.</title>
        <authorList>
            <person name="Kurbessoian T."/>
            <person name="Stajich J.E."/>
        </authorList>
    </citation>
    <scope>NUCLEOTIDE SEQUENCE</scope>
    <source>
        <strain evidence="2">TK_35</strain>
    </source>
</reference>
<feature type="region of interest" description="Disordered" evidence="1">
    <location>
        <begin position="249"/>
        <end position="268"/>
    </location>
</feature>
<name>A0AA38XU09_9EURO</name>
<organism evidence="2 3">
    <name type="scientific">Knufia peltigerae</name>
    <dbReference type="NCBI Taxonomy" id="1002370"/>
    <lineage>
        <taxon>Eukaryota</taxon>
        <taxon>Fungi</taxon>
        <taxon>Dikarya</taxon>
        <taxon>Ascomycota</taxon>
        <taxon>Pezizomycotina</taxon>
        <taxon>Eurotiomycetes</taxon>
        <taxon>Chaetothyriomycetidae</taxon>
        <taxon>Chaetothyriales</taxon>
        <taxon>Trichomeriaceae</taxon>
        <taxon>Knufia</taxon>
    </lineage>
</organism>
<sequence>MSSATPDSGADQAGRIMEAAQNDIEQLGRQSEEQQHNDNVAEVPSCPLSGTAALPAGGGATIGFRREGEHGAMMITKGNVVHHQATPAHLLYKWLVQNGRAVFKNIPKLRRGIWLVTKTYVTDIRAVALLTGNERNVTWSVNAQALGVGNVEATTGWWDSQKSEAWVTQDMTTQGGLVLAMDGLWCDDLWYTSNIKPVTKREKQKLLGGAGQDVAITPVVVDMRDDKDTVVEIVPEVKGTVPGVVVLLAPMPDDDDDDDDDEEGDEGD</sequence>
<keyword evidence="3" id="KW-1185">Reference proteome</keyword>
<protein>
    <submittedName>
        <fullName evidence="2">Uncharacterized protein</fullName>
    </submittedName>
</protein>
<feature type="compositionally biased region" description="Acidic residues" evidence="1">
    <location>
        <begin position="252"/>
        <end position="268"/>
    </location>
</feature>
<comment type="caution">
    <text evidence="2">The sequence shown here is derived from an EMBL/GenBank/DDBJ whole genome shotgun (WGS) entry which is preliminary data.</text>
</comment>
<evidence type="ECO:0000313" key="2">
    <source>
        <dbReference type="EMBL" id="KAJ9622521.1"/>
    </source>
</evidence>